<dbReference type="Pfam" id="PF16622">
    <property type="entry name" value="zf-C2H2_11"/>
    <property type="match status" value="1"/>
</dbReference>
<feature type="domain" description="C2H2-type" evidence="13">
    <location>
        <begin position="567"/>
        <end position="594"/>
    </location>
</feature>
<evidence type="ECO:0000256" key="1">
    <source>
        <dbReference type="ARBA" id="ARBA00003767"/>
    </source>
</evidence>
<keyword evidence="9" id="KW-0804">Transcription</keyword>
<evidence type="ECO:0000256" key="9">
    <source>
        <dbReference type="ARBA" id="ARBA00023163"/>
    </source>
</evidence>
<dbReference type="GO" id="GO:0008270">
    <property type="term" value="F:zinc ion binding"/>
    <property type="evidence" value="ECO:0007669"/>
    <property type="project" value="UniProtKB-KW"/>
</dbReference>
<dbReference type="AlphaFoldDB" id="A0AAD9NMS5"/>
<keyword evidence="6" id="KW-0862">Zinc</keyword>
<evidence type="ECO:0000256" key="11">
    <source>
        <dbReference type="PROSITE-ProRule" id="PRU00042"/>
    </source>
</evidence>
<dbReference type="SUPFAM" id="SSF57667">
    <property type="entry name" value="beta-beta-alpha zinc fingers"/>
    <property type="match status" value="2"/>
</dbReference>
<dbReference type="PANTHER" id="PTHR47222:SF5">
    <property type="entry name" value="LOW QUALITY PROTEIN: ZINC FINGER PROTEIN 532-LIKE"/>
    <property type="match status" value="1"/>
</dbReference>
<evidence type="ECO:0000256" key="8">
    <source>
        <dbReference type="ARBA" id="ARBA00023125"/>
    </source>
</evidence>
<evidence type="ECO:0000313" key="14">
    <source>
        <dbReference type="EMBL" id="KAK2174188.1"/>
    </source>
</evidence>
<dbReference type="InterPro" id="IPR057356">
    <property type="entry name" value="Znf-C2H2_ZNF592"/>
</dbReference>
<comment type="function">
    <text evidence="1">May be involved in transcriptional regulation.</text>
</comment>
<feature type="domain" description="C2H2-type" evidence="13">
    <location>
        <begin position="1044"/>
        <end position="1067"/>
    </location>
</feature>
<dbReference type="EMBL" id="JAODUO010000819">
    <property type="protein sequence ID" value="KAK2174188.1"/>
    <property type="molecule type" value="Genomic_DNA"/>
</dbReference>
<evidence type="ECO:0000256" key="6">
    <source>
        <dbReference type="ARBA" id="ARBA00022833"/>
    </source>
</evidence>
<proteinExistence type="predicted"/>
<evidence type="ECO:0000259" key="13">
    <source>
        <dbReference type="PROSITE" id="PS50157"/>
    </source>
</evidence>
<comment type="subcellular location">
    <subcellularLocation>
        <location evidence="2">Nucleus</location>
    </subcellularLocation>
</comment>
<dbReference type="Pfam" id="PF00096">
    <property type="entry name" value="zf-C2H2"/>
    <property type="match status" value="3"/>
</dbReference>
<dbReference type="InterPro" id="IPR045914">
    <property type="entry name" value="Zn532-like"/>
</dbReference>
<evidence type="ECO:0000256" key="4">
    <source>
        <dbReference type="ARBA" id="ARBA00022737"/>
    </source>
</evidence>
<feature type="domain" description="C2H2-type" evidence="13">
    <location>
        <begin position="1126"/>
        <end position="1148"/>
    </location>
</feature>
<evidence type="ECO:0000256" key="2">
    <source>
        <dbReference type="ARBA" id="ARBA00004123"/>
    </source>
</evidence>
<dbReference type="PROSITE" id="PS00028">
    <property type="entry name" value="ZINC_FINGER_C2H2_1"/>
    <property type="match status" value="9"/>
</dbReference>
<feature type="region of interest" description="Disordered" evidence="12">
    <location>
        <begin position="843"/>
        <end position="868"/>
    </location>
</feature>
<evidence type="ECO:0000256" key="5">
    <source>
        <dbReference type="ARBA" id="ARBA00022771"/>
    </source>
</evidence>
<sequence length="1164" mass="128389">MLPNCDHDKSNTECVNRESVNSDSVNTEGVDNEIVTAESVNTESIGIEVDSFNTVDSLSKDNYHDHLAQNISVSSQRDTEDTVSSHVTETAVPLDTGDAGNVAVTHVITPICDTAVSVPAVSPACTNVITVVTPVTDSETVAQNVTPASYDPVRADVTGSVVITAGNIPDEAGNCVTGLTTDQHGPDVVISSSKITKRKYVGSEAIVVKREKLDTSYDAATVGSNRQVSTGVTQVNRGIHDLMSQPLSVNPVRAPHLARHLLQDTAESRSRPGRPPVKTVTLRMLPPGGRGSAMVSGGTARLAYPANSMWKHAQTVAGSKSDTCVIMAPSVGSISVGSAMTAVPFNAVACPYVLVSSAPTSIVQSKFSQAQPTKLQTVTILPASAAPRGGRMRQVTVSCVTDGVNKALSRPDSVPVYKCPAPPAGLFDGDPPKTFMCCECLDTFWHERSLHHHLNRKSVSIRIHCTTCKTQLLFYNYCAFLLHMHNHRPGSLDAFGLHRAKVTPLPQHFMPAVYWSVCSKGSRSLPTLSTSQATKGAAGASHSDVAPQPPLIVDDCVEKSTPPKTRFQCTECRSAYTSQGQLQHHLAVKVGQRLYHCDRCTMVMRNPCRYRAHVRVHMKLRPYVCPECGELVPGDHAVFLKHIKWRCLHFTRTVRFTCTENECNKHFDTSAGYVNHVVSEHASNYYKCLSCPMAFRVDDAFKKHNTTVHASTAVSQHIIKCGYCDTVYQRHADLTAHMTKNHEAALCGLMHYVFKCPQCKYVRATKYDLIKHMETTHAFKYMLSMCNMCGEEMAGRLLEAHKSECHPHSCDLNTNELFPLQCNQCSQSFRSAAKLFKHQHIHNGKTGGASRVHKSHDNDKSSDEANSETNCDYVEPTLEFSCSMCSETFGEQSELTCHLQAKHGIIPQFPCHLCGLTYENEADTKRHIADVHEGKKVVAVPTFTCWLCDDDDAVSRHFKKRRGLVNHLATVHRIPKNNIDLARLSSSLSDSSGTEGTTEVVSAVKRLKTDIDTKFVCAKCDFTGVDRTAFVEHIAKHRTRDSPWQCHECALCFTARPSLRRHLFMVHRVRDFERYNKDAGVDLDVPLVDVKDEEEDDELVFGTFVRPIAPPPAPLVVSPPTSDNPLECTVCYKQFDDENAKRVHMRTHGMAFIYSRRRATKPVQ</sequence>
<comment type="caution">
    <text evidence="14">The sequence shown here is derived from an EMBL/GenBank/DDBJ whole genome shotgun (WGS) entry which is preliminary data.</text>
</comment>
<keyword evidence="5 11" id="KW-0863">Zinc-finger</keyword>
<protein>
    <recommendedName>
        <fullName evidence="13">C2H2-type domain-containing protein</fullName>
    </recommendedName>
</protein>
<accession>A0AAD9NMS5</accession>
<dbReference type="PROSITE" id="PS50157">
    <property type="entry name" value="ZINC_FINGER_C2H2_2"/>
    <property type="match status" value="9"/>
</dbReference>
<name>A0AAD9NMS5_RIDPI</name>
<gene>
    <name evidence="14" type="ORF">NP493_819g01055</name>
</gene>
<evidence type="ECO:0000313" key="15">
    <source>
        <dbReference type="Proteomes" id="UP001209878"/>
    </source>
</evidence>
<feature type="domain" description="C2H2-type" evidence="13">
    <location>
        <begin position="909"/>
        <end position="937"/>
    </location>
</feature>
<evidence type="ECO:0000256" key="10">
    <source>
        <dbReference type="ARBA" id="ARBA00023242"/>
    </source>
</evidence>
<keyword evidence="3" id="KW-0479">Metal-binding</keyword>
<feature type="domain" description="C2H2-type" evidence="13">
    <location>
        <begin position="880"/>
        <end position="903"/>
    </location>
</feature>
<keyword evidence="10" id="KW-0539">Nucleus</keyword>
<dbReference type="GO" id="GO:0003677">
    <property type="term" value="F:DNA binding"/>
    <property type="evidence" value="ECO:0007669"/>
    <property type="project" value="UniProtKB-KW"/>
</dbReference>
<feature type="domain" description="C2H2-type" evidence="13">
    <location>
        <begin position="595"/>
        <end position="622"/>
    </location>
</feature>
<evidence type="ECO:0000256" key="3">
    <source>
        <dbReference type="ARBA" id="ARBA00022723"/>
    </source>
</evidence>
<keyword evidence="8" id="KW-0238">DNA-binding</keyword>
<organism evidence="14 15">
    <name type="scientific">Ridgeia piscesae</name>
    <name type="common">Tubeworm</name>
    <dbReference type="NCBI Taxonomy" id="27915"/>
    <lineage>
        <taxon>Eukaryota</taxon>
        <taxon>Metazoa</taxon>
        <taxon>Spiralia</taxon>
        <taxon>Lophotrochozoa</taxon>
        <taxon>Annelida</taxon>
        <taxon>Polychaeta</taxon>
        <taxon>Sedentaria</taxon>
        <taxon>Canalipalpata</taxon>
        <taxon>Sabellida</taxon>
        <taxon>Siboglinidae</taxon>
        <taxon>Ridgeia</taxon>
    </lineage>
</organism>
<keyword evidence="4" id="KW-0677">Repeat</keyword>
<dbReference type="GO" id="GO:0005634">
    <property type="term" value="C:nucleus"/>
    <property type="evidence" value="ECO:0007669"/>
    <property type="project" value="UniProtKB-SubCell"/>
</dbReference>
<dbReference type="Proteomes" id="UP001209878">
    <property type="component" value="Unassembled WGS sequence"/>
</dbReference>
<dbReference type="InterPro" id="IPR036236">
    <property type="entry name" value="Znf_C2H2_sf"/>
</dbReference>
<dbReference type="InterPro" id="IPR041697">
    <property type="entry name" value="Znf-C2H2_11"/>
</dbReference>
<feature type="domain" description="C2H2-type" evidence="13">
    <location>
        <begin position="686"/>
        <end position="714"/>
    </location>
</feature>
<dbReference type="SMART" id="SM00355">
    <property type="entry name" value="ZnF_C2H2"/>
    <property type="match status" value="16"/>
</dbReference>
<feature type="domain" description="C2H2-type" evidence="13">
    <location>
        <begin position="820"/>
        <end position="847"/>
    </location>
</feature>
<keyword evidence="15" id="KW-1185">Reference proteome</keyword>
<dbReference type="PANTHER" id="PTHR47222">
    <property type="entry name" value="ZINC FINGER PROTEIN 532-RELATED"/>
    <property type="match status" value="1"/>
</dbReference>
<evidence type="ECO:0000256" key="7">
    <source>
        <dbReference type="ARBA" id="ARBA00023015"/>
    </source>
</evidence>
<reference evidence="14" key="1">
    <citation type="journal article" date="2023" name="Mol. Biol. Evol.">
        <title>Third-Generation Sequencing Reveals the Adaptive Role of the Epigenome in Three Deep-Sea Polychaetes.</title>
        <authorList>
            <person name="Perez M."/>
            <person name="Aroh O."/>
            <person name="Sun Y."/>
            <person name="Lan Y."/>
            <person name="Juniper S.K."/>
            <person name="Young C.R."/>
            <person name="Angers B."/>
            <person name="Qian P.Y."/>
        </authorList>
    </citation>
    <scope>NUCLEOTIDE SEQUENCE</scope>
    <source>
        <strain evidence="14">R07B-5</strain>
    </source>
</reference>
<dbReference type="Gene3D" id="3.30.160.60">
    <property type="entry name" value="Classic Zinc Finger"/>
    <property type="match status" value="6"/>
</dbReference>
<dbReference type="Pfam" id="PF25412">
    <property type="entry name" value="zf-C2H2_ZNF592"/>
    <property type="match status" value="1"/>
</dbReference>
<feature type="domain" description="C2H2-type" evidence="13">
    <location>
        <begin position="656"/>
        <end position="686"/>
    </location>
</feature>
<keyword evidence="7" id="KW-0805">Transcription regulation</keyword>
<dbReference type="InterPro" id="IPR013087">
    <property type="entry name" value="Znf_C2H2_type"/>
</dbReference>
<evidence type="ECO:0000256" key="12">
    <source>
        <dbReference type="SAM" id="MobiDB-lite"/>
    </source>
</evidence>